<feature type="transmembrane region" description="Helical" evidence="1">
    <location>
        <begin position="131"/>
        <end position="154"/>
    </location>
</feature>
<feature type="transmembrane region" description="Helical" evidence="1">
    <location>
        <begin position="102"/>
        <end position="124"/>
    </location>
</feature>
<comment type="caution">
    <text evidence="2">The sequence shown here is derived from an EMBL/GenBank/DDBJ whole genome shotgun (WGS) entry which is preliminary data.</text>
</comment>
<dbReference type="EMBL" id="ABID01000059">
    <property type="protein sequence ID" value="EDQ03002.1"/>
    <property type="molecule type" value="Genomic_DNA"/>
</dbReference>
<organism evidence="2 3">
    <name type="scientific">Sulfitobacter indolifex HEL-45</name>
    <dbReference type="NCBI Taxonomy" id="391624"/>
    <lineage>
        <taxon>Bacteria</taxon>
        <taxon>Pseudomonadati</taxon>
        <taxon>Pseudomonadota</taxon>
        <taxon>Alphaproteobacteria</taxon>
        <taxon>Rhodobacterales</taxon>
        <taxon>Roseobacteraceae</taxon>
        <taxon>Sulfitobacter</taxon>
    </lineage>
</organism>
<sequence>MTFLNRVGIDGYMILLLCTMALGLMAPAEGLAALALGQITFWAVALLFFLYGAKLDSGAVKAGLTNWRLQGLTLAATYVMFPLVGLLLSIVCGPFLGATVTLGFLFLAVLPSTVQSSIAFTAMAGGNVPGAICAASVSNLVGVLLTPLLVALFLHTGEGGIRLDPVIKIGTQILFPFVLGQLARPWIGEAVRKHKTLTLIVDRGAILLIVFSAFSAGTVSGLWALLPLTTLAMLAVAVLAFLAITMSLMVWTGRACGLAIEDRAVLFYCGSTKSLASGLPIATALFPPADLAAIVLPLMMYHMAQLLVCASVSQKAARKSVVTVS</sequence>
<dbReference type="InterPro" id="IPR016833">
    <property type="entry name" value="Put_Na-Bile_cotransptr"/>
</dbReference>
<feature type="transmembrane region" description="Helical" evidence="1">
    <location>
        <begin position="231"/>
        <end position="253"/>
    </location>
</feature>
<reference evidence="2 3" key="1">
    <citation type="submission" date="2007-11" db="EMBL/GenBank/DDBJ databases">
        <authorList>
            <person name="Wagner-Dobler I."/>
            <person name="Ferriera S."/>
            <person name="Johnson J."/>
            <person name="Kravitz S."/>
            <person name="Beeson K."/>
            <person name="Sutton G."/>
            <person name="Rogers Y.-H."/>
            <person name="Friedman R."/>
            <person name="Frazier M."/>
            <person name="Venter J.C."/>
        </authorList>
    </citation>
    <scope>NUCLEOTIDE SEQUENCE [LARGE SCALE GENOMIC DNA]</scope>
    <source>
        <strain evidence="2 3">HEL-45</strain>
    </source>
</reference>
<evidence type="ECO:0000256" key="1">
    <source>
        <dbReference type="SAM" id="Phobius"/>
    </source>
</evidence>
<evidence type="ECO:0000313" key="3">
    <source>
        <dbReference type="Proteomes" id="UP000003257"/>
    </source>
</evidence>
<dbReference type="RefSeq" id="WP_007121422.1">
    <property type="nucleotide sequence ID" value="NZ_ABID01000059.1"/>
</dbReference>
<proteinExistence type="predicted"/>
<dbReference type="PANTHER" id="PTHR18640:SF5">
    <property type="entry name" value="SODIUM_BILE ACID COTRANSPORTER 7"/>
    <property type="match status" value="1"/>
</dbReference>
<feature type="transmembrane region" description="Helical" evidence="1">
    <location>
        <begin position="166"/>
        <end position="183"/>
    </location>
</feature>
<keyword evidence="1" id="KW-0472">Membrane</keyword>
<name>A0ABM9X177_9RHOB</name>
<dbReference type="PANTHER" id="PTHR18640">
    <property type="entry name" value="SOLUTE CARRIER FAMILY 10 MEMBER 7"/>
    <property type="match status" value="1"/>
</dbReference>
<dbReference type="Gene3D" id="1.20.1530.20">
    <property type="match status" value="1"/>
</dbReference>
<feature type="transmembrane region" description="Helical" evidence="1">
    <location>
        <begin position="265"/>
        <end position="285"/>
    </location>
</feature>
<gene>
    <name evidence="2" type="ORF">OIHEL45_19726</name>
</gene>
<feature type="transmembrane region" description="Helical" evidence="1">
    <location>
        <begin position="7"/>
        <end position="25"/>
    </location>
</feature>
<feature type="transmembrane region" description="Helical" evidence="1">
    <location>
        <begin position="72"/>
        <end position="96"/>
    </location>
</feature>
<keyword evidence="1" id="KW-1133">Transmembrane helix</keyword>
<dbReference type="InterPro" id="IPR038770">
    <property type="entry name" value="Na+/solute_symporter_sf"/>
</dbReference>
<protein>
    <submittedName>
        <fullName evidence="2">Bile acid:sodium symporter</fullName>
    </submittedName>
</protein>
<feature type="transmembrane region" description="Helical" evidence="1">
    <location>
        <begin position="291"/>
        <end position="310"/>
    </location>
</feature>
<accession>A0ABM9X177</accession>
<evidence type="ECO:0000313" key="2">
    <source>
        <dbReference type="EMBL" id="EDQ03002.1"/>
    </source>
</evidence>
<keyword evidence="3" id="KW-1185">Reference proteome</keyword>
<feature type="transmembrane region" description="Helical" evidence="1">
    <location>
        <begin position="31"/>
        <end position="51"/>
    </location>
</feature>
<dbReference type="PIRSF" id="PIRSF026166">
    <property type="entry name" value="UCP026166"/>
    <property type="match status" value="1"/>
</dbReference>
<feature type="transmembrane region" description="Helical" evidence="1">
    <location>
        <begin position="204"/>
        <end position="225"/>
    </location>
</feature>
<dbReference type="Pfam" id="PF13593">
    <property type="entry name" value="SBF_like"/>
    <property type="match status" value="1"/>
</dbReference>
<keyword evidence="1" id="KW-0812">Transmembrane</keyword>
<dbReference type="Proteomes" id="UP000003257">
    <property type="component" value="Unassembled WGS sequence"/>
</dbReference>